<dbReference type="Proteomes" id="UP000077280">
    <property type="component" value="Unassembled WGS sequence"/>
</dbReference>
<dbReference type="GO" id="GO:0004038">
    <property type="term" value="F:allantoinase activity"/>
    <property type="evidence" value="ECO:0007669"/>
    <property type="project" value="TreeGrafter"/>
</dbReference>
<evidence type="ECO:0000256" key="2">
    <source>
        <dbReference type="ARBA" id="ARBA00010286"/>
    </source>
</evidence>
<dbReference type="SUPFAM" id="SSF51556">
    <property type="entry name" value="Metallo-dependent hydrolases"/>
    <property type="match status" value="1"/>
</dbReference>
<keyword evidence="6 7" id="KW-0665">Pyrimidine biosynthesis</keyword>
<feature type="binding site" evidence="7">
    <location>
        <position position="306"/>
    </location>
    <ligand>
        <name>substrate</name>
    </ligand>
</feature>
<dbReference type="NCBIfam" id="TIGR00857">
    <property type="entry name" value="pyrC_multi"/>
    <property type="match status" value="1"/>
</dbReference>
<feature type="binding site" evidence="7">
    <location>
        <begin position="59"/>
        <end position="61"/>
    </location>
    <ligand>
        <name>substrate</name>
    </ligand>
</feature>
<feature type="domain" description="Dihydroorotase catalytic" evidence="8">
    <location>
        <begin position="49"/>
        <end position="234"/>
    </location>
</feature>
<dbReference type="Proteomes" id="UP001275867">
    <property type="component" value="Unassembled WGS sequence"/>
</dbReference>
<feature type="binding site" evidence="7">
    <location>
        <position position="275"/>
    </location>
    <ligand>
        <name>substrate</name>
    </ligand>
</feature>
<dbReference type="Pfam" id="PF12890">
    <property type="entry name" value="DHOase"/>
    <property type="match status" value="1"/>
</dbReference>
<evidence type="ECO:0000313" key="10">
    <source>
        <dbReference type="EMBL" id="OAD64094.1"/>
    </source>
</evidence>
<feature type="binding site" evidence="7">
    <location>
        <position position="57"/>
    </location>
    <ligand>
        <name>Zn(2+)</name>
        <dbReference type="ChEBI" id="CHEBI:29105"/>
        <label>1</label>
    </ligand>
</feature>
<sequence>MTLLLKNGIGLIDHKLQTLTVLIANNRIQELNGSTAEADEVIELHQDFISPGLIDLHVHLREPGFTNKETVKTGGMAALHGGFTTIGAMANLNPTPDTEERFKRQLELNRQTPIKIKQYAPVTKNRAGQFVVNFGQLAKAGAFAFSDDGSGIENAHIMLEAMRELAKLHLPLCDHAQDMALTNGGVLNAGMTAERLGVPGVNNVSEAVQIARNLVLAANTGVHYHVCHVSTKESINLIRLAKAQGVNVTCEVTPHHLLLDDSMIVGDEKSQFKMNPPLRSPEDRLACAAGLMDGTIDMIATDHAPHTDAEKKQGILASPNGIVGSETAFTLLYTKFVKTGLWPLDKLIDWMSGAPKRLFHLNEAGQLKVGSLADIAVFDLTQEKIIEAKNFLSKGHNSPFLGEKVFGTTVLTVVDGKVTYRRKPNND</sequence>
<feature type="binding site" evidence="7">
    <location>
        <position position="148"/>
    </location>
    <ligand>
        <name>Zn(2+)</name>
        <dbReference type="ChEBI" id="CHEBI:29105"/>
        <label>2</label>
    </ligand>
</feature>
<feature type="binding site" evidence="7">
    <location>
        <position position="175"/>
    </location>
    <ligand>
        <name>Zn(2+)</name>
        <dbReference type="ChEBI" id="CHEBI:29105"/>
        <label>2</label>
    </ligand>
</feature>
<feature type="binding site" evidence="7">
    <location>
        <position position="228"/>
    </location>
    <ligand>
        <name>Zn(2+)</name>
        <dbReference type="ChEBI" id="CHEBI:29105"/>
        <label>2</label>
    </ligand>
</feature>
<protein>
    <recommendedName>
        <fullName evidence="7">Dihydroorotase</fullName>
        <shortName evidence="7">DHOase</shortName>
        <ecNumber evidence="7">3.5.2.3</ecNumber>
    </recommendedName>
</protein>
<dbReference type="AlphaFoldDB" id="A0AAP5WFS3"/>
<proteinExistence type="inferred from homology"/>
<keyword evidence="4 7" id="KW-0378">Hydrolase</keyword>
<comment type="catalytic activity">
    <reaction evidence="7">
        <text>(S)-dihydroorotate + H2O = N-carbamoyl-L-aspartate + H(+)</text>
        <dbReference type="Rhea" id="RHEA:24296"/>
        <dbReference type="ChEBI" id="CHEBI:15377"/>
        <dbReference type="ChEBI" id="CHEBI:15378"/>
        <dbReference type="ChEBI" id="CHEBI:30864"/>
        <dbReference type="ChEBI" id="CHEBI:32814"/>
        <dbReference type="EC" id="3.5.2.3"/>
    </reaction>
</comment>
<comment type="similarity">
    <text evidence="2 7">Belongs to the metallo-dependent hydrolases superfamily. DHOase family. Class I DHOase subfamily.</text>
</comment>
<name>A0AAP5WFS3_9LACO</name>
<feature type="binding site" evidence="7">
    <location>
        <position position="148"/>
    </location>
    <ligand>
        <name>Zn(2+)</name>
        <dbReference type="ChEBI" id="CHEBI:29105"/>
        <label>1</label>
    </ligand>
</feature>
<dbReference type="GO" id="GO:0004151">
    <property type="term" value="F:dihydroorotase activity"/>
    <property type="evidence" value="ECO:0007669"/>
    <property type="project" value="UniProtKB-UniRule"/>
</dbReference>
<dbReference type="PANTHER" id="PTHR43668">
    <property type="entry name" value="ALLANTOINASE"/>
    <property type="match status" value="1"/>
</dbReference>
<dbReference type="GO" id="GO:0005737">
    <property type="term" value="C:cytoplasm"/>
    <property type="evidence" value="ECO:0007669"/>
    <property type="project" value="TreeGrafter"/>
</dbReference>
<evidence type="ECO:0000313" key="9">
    <source>
        <dbReference type="EMBL" id="MDV7694972.1"/>
    </source>
</evidence>
<dbReference type="InterPro" id="IPR032466">
    <property type="entry name" value="Metal_Hydrolase"/>
</dbReference>
<keyword evidence="11" id="KW-1185">Reference proteome</keyword>
<dbReference type="PANTHER" id="PTHR43668:SF2">
    <property type="entry name" value="ALLANTOINASE"/>
    <property type="match status" value="1"/>
</dbReference>
<keyword evidence="5 7" id="KW-0862">Zinc</keyword>
<comment type="cofactor">
    <cofactor evidence="7">
        <name>Zn(2+)</name>
        <dbReference type="ChEBI" id="CHEBI:29105"/>
    </cofactor>
    <text evidence="7">Binds 2 Zn(2+) ions per subunit.</text>
</comment>
<dbReference type="GO" id="GO:0008270">
    <property type="term" value="F:zinc ion binding"/>
    <property type="evidence" value="ECO:0007669"/>
    <property type="project" value="UniProtKB-UniRule"/>
</dbReference>
<dbReference type="PROSITE" id="PS00483">
    <property type="entry name" value="DIHYDROOROTASE_2"/>
    <property type="match status" value="1"/>
</dbReference>
<comment type="caution">
    <text evidence="7">Lacks conserved residue(s) required for the propagation of feature annotation.</text>
</comment>
<dbReference type="SUPFAM" id="SSF51338">
    <property type="entry name" value="Composite domain of metallo-dependent hydrolases"/>
    <property type="match status" value="1"/>
</dbReference>
<keyword evidence="3 7" id="KW-0479">Metal-binding</keyword>
<evidence type="ECO:0000256" key="1">
    <source>
        <dbReference type="ARBA" id="ARBA00002368"/>
    </source>
</evidence>
<comment type="function">
    <text evidence="1 7">Catalyzes the reversible cyclization of carbamoyl aspartate to dihydroorotate.</text>
</comment>
<dbReference type="RefSeq" id="WP_068806416.1">
    <property type="nucleotide sequence ID" value="NZ_LXND01000046.1"/>
</dbReference>
<dbReference type="GO" id="GO:0006145">
    <property type="term" value="P:purine nucleobase catabolic process"/>
    <property type="evidence" value="ECO:0007669"/>
    <property type="project" value="TreeGrafter"/>
</dbReference>
<evidence type="ECO:0000256" key="3">
    <source>
        <dbReference type="ARBA" id="ARBA00022723"/>
    </source>
</evidence>
<dbReference type="InterPro" id="IPR002195">
    <property type="entry name" value="Dihydroorotase_CS"/>
</dbReference>
<accession>A0AAP5WFS3</accession>
<gene>
    <name evidence="7" type="primary">pyrC</name>
    <name evidence="10" type="ORF">A7K95_06565</name>
    <name evidence="9" type="ORF">GA842_08925</name>
</gene>
<dbReference type="InterPro" id="IPR050138">
    <property type="entry name" value="DHOase/Allantoinase_Hydrolase"/>
</dbReference>
<reference evidence="10 11" key="1">
    <citation type="submission" date="2016-05" db="EMBL/GenBank/DDBJ databases">
        <title>Draft genome sequence of Pediococcus parvulus 2.6, a probiotic beta-glucan producer strain.</title>
        <authorList>
            <person name="Mohedano M.L."/>
            <person name="Perez-Ramos A."/>
            <person name="Duenas M.T."/>
            <person name="Lamontanara A."/>
            <person name="Orru L."/>
            <person name="Spano G."/>
            <person name="Capozzi V."/>
            <person name="Lopez P."/>
        </authorList>
    </citation>
    <scope>NUCLEOTIDE SEQUENCE [LARGE SCALE GENOMIC DNA]</scope>
    <source>
        <strain evidence="10 11">2.6</strain>
    </source>
</reference>
<feature type="active site" evidence="7">
    <location>
        <position position="302"/>
    </location>
</feature>
<evidence type="ECO:0000313" key="12">
    <source>
        <dbReference type="Proteomes" id="UP001275867"/>
    </source>
</evidence>
<comment type="pathway">
    <text evidence="7">Pyrimidine metabolism; UMP biosynthesis via de novo pathway; (S)-dihydroorotate from bicarbonate: step 3/3.</text>
</comment>
<evidence type="ECO:0000256" key="4">
    <source>
        <dbReference type="ARBA" id="ARBA00022801"/>
    </source>
</evidence>
<feature type="binding site" evidence="7">
    <location>
        <position position="59"/>
    </location>
    <ligand>
        <name>Zn(2+)</name>
        <dbReference type="ChEBI" id="CHEBI:29105"/>
        <label>1</label>
    </ligand>
</feature>
<feature type="binding site" evidence="7">
    <location>
        <position position="302"/>
    </location>
    <ligand>
        <name>Zn(2+)</name>
        <dbReference type="ChEBI" id="CHEBI:29105"/>
        <label>1</label>
    </ligand>
</feature>
<evidence type="ECO:0000259" key="8">
    <source>
        <dbReference type="Pfam" id="PF12890"/>
    </source>
</evidence>
<dbReference type="EC" id="3.5.2.3" evidence="7"/>
<evidence type="ECO:0000256" key="7">
    <source>
        <dbReference type="HAMAP-Rule" id="MF_00220"/>
    </source>
</evidence>
<dbReference type="PROSITE" id="PS00482">
    <property type="entry name" value="DIHYDROOROTASE_1"/>
    <property type="match status" value="1"/>
</dbReference>
<dbReference type="GO" id="GO:0044205">
    <property type="term" value="P:'de novo' UMP biosynthetic process"/>
    <property type="evidence" value="ECO:0007669"/>
    <property type="project" value="UniProtKB-UniRule"/>
</dbReference>
<organism evidence="9 12">
    <name type="scientific">Pediococcus parvulus</name>
    <dbReference type="NCBI Taxonomy" id="54062"/>
    <lineage>
        <taxon>Bacteria</taxon>
        <taxon>Bacillati</taxon>
        <taxon>Bacillota</taxon>
        <taxon>Bacilli</taxon>
        <taxon>Lactobacillales</taxon>
        <taxon>Lactobacillaceae</taxon>
        <taxon>Pediococcus</taxon>
    </lineage>
</organism>
<dbReference type="Gene3D" id="2.30.40.10">
    <property type="entry name" value="Urease, subunit C, domain 1"/>
    <property type="match status" value="1"/>
</dbReference>
<dbReference type="EMBL" id="WERX01000032">
    <property type="protein sequence ID" value="MDV7694972.1"/>
    <property type="molecule type" value="Genomic_DNA"/>
</dbReference>
<dbReference type="InterPro" id="IPR024403">
    <property type="entry name" value="DHOase_cat"/>
</dbReference>
<dbReference type="Gene3D" id="3.20.20.140">
    <property type="entry name" value="Metal-dependent hydrolases"/>
    <property type="match status" value="1"/>
</dbReference>
<dbReference type="CDD" id="cd01317">
    <property type="entry name" value="DHOase_IIa"/>
    <property type="match status" value="1"/>
</dbReference>
<dbReference type="HAMAP" id="MF_00220_B">
    <property type="entry name" value="PyrC_classI_B"/>
    <property type="match status" value="1"/>
</dbReference>
<reference evidence="9" key="2">
    <citation type="submission" date="2019-10" db="EMBL/GenBank/DDBJ databases">
        <title>Malate fermentation in French cider.</title>
        <authorList>
            <person name="Cousin F.J."/>
            <person name="Medina Fernandez S."/>
            <person name="Misery B."/>
            <person name="Laplace J.-M."/>
            <person name="Cretenet M."/>
        </authorList>
    </citation>
    <scope>NUCLEOTIDE SEQUENCE</scope>
    <source>
        <strain evidence="9">UCMA15901</strain>
    </source>
</reference>
<dbReference type="EMBL" id="LXND01000046">
    <property type="protein sequence ID" value="OAD64094.1"/>
    <property type="molecule type" value="Genomic_DNA"/>
</dbReference>
<feature type="binding site" evidence="7">
    <location>
        <position position="91"/>
    </location>
    <ligand>
        <name>substrate</name>
    </ligand>
</feature>
<dbReference type="InterPro" id="IPR004722">
    <property type="entry name" value="DHOase"/>
</dbReference>
<evidence type="ECO:0000256" key="6">
    <source>
        <dbReference type="ARBA" id="ARBA00022975"/>
    </source>
</evidence>
<evidence type="ECO:0000313" key="11">
    <source>
        <dbReference type="Proteomes" id="UP000077280"/>
    </source>
</evidence>
<evidence type="ECO:0000256" key="5">
    <source>
        <dbReference type="ARBA" id="ARBA00022833"/>
    </source>
</evidence>
<dbReference type="InterPro" id="IPR011059">
    <property type="entry name" value="Metal-dep_hydrolase_composite"/>
</dbReference>
<comment type="caution">
    <text evidence="9">The sequence shown here is derived from an EMBL/GenBank/DDBJ whole genome shotgun (WGS) entry which is preliminary data.</text>
</comment>